<dbReference type="PANTHER" id="PTHR47426">
    <property type="entry name" value="ACYL-COA N-ACYLTRANSFERASES (NAT) SUPERFAMILY PROTEIN"/>
    <property type="match status" value="1"/>
</dbReference>
<feature type="domain" description="N-acetyltransferase" evidence="1">
    <location>
        <begin position="100"/>
        <end position="293"/>
    </location>
</feature>
<dbReference type="PANTHER" id="PTHR47426:SF3">
    <property type="entry name" value="GCN5-RELATED N-ACETYLTRANSFERASE 6, CHLOROPLASTIC"/>
    <property type="match status" value="1"/>
</dbReference>
<dbReference type="AlphaFoldDB" id="A0ABD3C456"/>
<protein>
    <recommendedName>
        <fullName evidence="1">N-acetyltransferase domain-containing protein</fullName>
    </recommendedName>
</protein>
<dbReference type="InterPro" id="IPR016181">
    <property type="entry name" value="Acyl_CoA_acyltransferase"/>
</dbReference>
<dbReference type="Pfam" id="PF00583">
    <property type="entry name" value="Acetyltransf_1"/>
    <property type="match status" value="1"/>
</dbReference>
<sequence length="297" mass="34214">MVHEIKATEIWINQCRQLLYRYRISQEHGAMEKTQIIEFFRPLGQCNWLSSKSITARKEKELQKLSIIETDKLSPSNVRLDGLQQVEIEHFLAREAQLDDEYWAAAWLRAEGHYENRENDRYAENYKRKFAEQEFNEMRKRYNAQLGEKCKCIVMVSKDINVERTIPKSVVGTLDLSVRYLLHGQTFPGDQLKPPRFWLGDGKSSSRYGYISNLCVAKSARRKGVASRMLHFAIMSSKAEGAEKVFVHVYKNNISAQCLYQKLGFQVIGPGLDLIETEKAVSNGEIYKQCSGAESKS</sequence>
<organism evidence="2 3">
    <name type="scientific">Castilleja foliolosa</name>
    <dbReference type="NCBI Taxonomy" id="1961234"/>
    <lineage>
        <taxon>Eukaryota</taxon>
        <taxon>Viridiplantae</taxon>
        <taxon>Streptophyta</taxon>
        <taxon>Embryophyta</taxon>
        <taxon>Tracheophyta</taxon>
        <taxon>Spermatophyta</taxon>
        <taxon>Magnoliopsida</taxon>
        <taxon>eudicotyledons</taxon>
        <taxon>Gunneridae</taxon>
        <taxon>Pentapetalae</taxon>
        <taxon>asterids</taxon>
        <taxon>lamiids</taxon>
        <taxon>Lamiales</taxon>
        <taxon>Orobanchaceae</taxon>
        <taxon>Pedicularideae</taxon>
        <taxon>Castillejinae</taxon>
        <taxon>Castilleja</taxon>
    </lineage>
</organism>
<dbReference type="CDD" id="cd04301">
    <property type="entry name" value="NAT_SF"/>
    <property type="match status" value="1"/>
</dbReference>
<dbReference type="Proteomes" id="UP001632038">
    <property type="component" value="Unassembled WGS sequence"/>
</dbReference>
<evidence type="ECO:0000313" key="3">
    <source>
        <dbReference type="Proteomes" id="UP001632038"/>
    </source>
</evidence>
<comment type="caution">
    <text evidence="2">The sequence shown here is derived from an EMBL/GenBank/DDBJ whole genome shotgun (WGS) entry which is preliminary data.</text>
</comment>
<accession>A0ABD3C456</accession>
<keyword evidence="3" id="KW-1185">Reference proteome</keyword>
<evidence type="ECO:0000313" key="2">
    <source>
        <dbReference type="EMBL" id="KAL3623597.1"/>
    </source>
</evidence>
<dbReference type="Gene3D" id="3.40.630.30">
    <property type="match status" value="1"/>
</dbReference>
<dbReference type="InterPro" id="IPR000182">
    <property type="entry name" value="GNAT_dom"/>
</dbReference>
<dbReference type="EMBL" id="JAVIJP010000054">
    <property type="protein sequence ID" value="KAL3623597.1"/>
    <property type="molecule type" value="Genomic_DNA"/>
</dbReference>
<dbReference type="PROSITE" id="PS51186">
    <property type="entry name" value="GNAT"/>
    <property type="match status" value="1"/>
</dbReference>
<dbReference type="SUPFAM" id="SSF55729">
    <property type="entry name" value="Acyl-CoA N-acyltransferases (Nat)"/>
    <property type="match status" value="1"/>
</dbReference>
<proteinExistence type="predicted"/>
<name>A0ABD3C456_9LAMI</name>
<reference evidence="3" key="1">
    <citation type="journal article" date="2024" name="IScience">
        <title>Strigolactones Initiate the Formation of Haustorium-like Structures in Castilleja.</title>
        <authorList>
            <person name="Buerger M."/>
            <person name="Peterson D."/>
            <person name="Chory J."/>
        </authorList>
    </citation>
    <scope>NUCLEOTIDE SEQUENCE [LARGE SCALE GENOMIC DNA]</scope>
</reference>
<gene>
    <name evidence="2" type="ORF">CASFOL_032413</name>
</gene>
<evidence type="ECO:0000259" key="1">
    <source>
        <dbReference type="PROSITE" id="PS51186"/>
    </source>
</evidence>